<reference evidence="3 5" key="1">
    <citation type="submission" date="2016-10" db="EMBL/GenBank/DDBJ databases">
        <title>Draft genome sequences of four alkaliphilic bacteria belonging to the Anaerobacillus genus.</title>
        <authorList>
            <person name="Bassil N.M."/>
            <person name="Lloyd J.R."/>
        </authorList>
    </citation>
    <scope>NUCLEOTIDE SEQUENCE [LARGE SCALE GENOMIC DNA]</scope>
    <source>
        <strain evidence="3 5">NB2006</strain>
    </source>
</reference>
<evidence type="ECO:0000259" key="2">
    <source>
        <dbReference type="Pfam" id="PF04892"/>
    </source>
</evidence>
<reference evidence="4 5" key="3">
    <citation type="journal article" date="2019" name="Int. J. Syst. Evol. Microbiol.">
        <title>Anaerobacillus isosaccharinicus sp. nov., an alkaliphilic bacterium which degrades isosaccharinic acid.</title>
        <authorList>
            <person name="Bassil N.M."/>
            <person name="Lloyd J.R."/>
        </authorList>
    </citation>
    <scope>NUCLEOTIDE SEQUENCE [LARGE SCALE GENOMIC DNA]</scope>
    <source>
        <strain evidence="4 5">NB2006</strain>
    </source>
</reference>
<dbReference type="PANTHER" id="PTHR36834:SF1">
    <property type="entry name" value="INTEGRAL MEMBRANE PROTEIN"/>
    <property type="match status" value="1"/>
</dbReference>
<feature type="transmembrane region" description="Helical" evidence="1">
    <location>
        <begin position="155"/>
        <end position="173"/>
    </location>
</feature>
<dbReference type="EMBL" id="CP063356">
    <property type="protein sequence ID" value="QOY34677.1"/>
    <property type="molecule type" value="Genomic_DNA"/>
</dbReference>
<feature type="transmembrane region" description="Helical" evidence="1">
    <location>
        <begin position="12"/>
        <end position="31"/>
    </location>
</feature>
<keyword evidence="5" id="KW-1185">Reference proteome</keyword>
<evidence type="ECO:0000313" key="3">
    <source>
        <dbReference type="EMBL" id="OIJ10847.1"/>
    </source>
</evidence>
<feature type="transmembrane region" description="Helical" evidence="1">
    <location>
        <begin position="43"/>
        <end position="66"/>
    </location>
</feature>
<feature type="transmembrane region" description="Helical" evidence="1">
    <location>
        <begin position="122"/>
        <end position="143"/>
    </location>
</feature>
<gene>
    <name evidence="4" type="ORF">AWH56_018385</name>
    <name evidence="3" type="ORF">AWH56_16580</name>
</gene>
<evidence type="ECO:0000313" key="5">
    <source>
        <dbReference type="Proteomes" id="UP000180175"/>
    </source>
</evidence>
<dbReference type="Proteomes" id="UP000180175">
    <property type="component" value="Chromosome"/>
</dbReference>
<keyword evidence="1" id="KW-0812">Transmembrane</keyword>
<dbReference type="InterPro" id="IPR053150">
    <property type="entry name" value="Teicoplanin_resist-assoc"/>
</dbReference>
<proteinExistence type="predicted"/>
<evidence type="ECO:0000256" key="1">
    <source>
        <dbReference type="SAM" id="Phobius"/>
    </source>
</evidence>
<sequence>MEQLWRAFNQVIPIFLICIPFIILIGWFLYYRKVKAGEEKKKALIYSIINIFLVLSIIGILMVTMLPGSLSGIQLVPFVSSIDVLFNSVDYTVPIRILGFNVVLFIPFGVFMALRIYSKRKVILLTTLIGMLLSIIIEFLQYALAIGRISNIDDVILNSFGAFLGAIIGYLLGKRFL</sequence>
<dbReference type="OrthoDB" id="4822551at2"/>
<evidence type="ECO:0000313" key="4">
    <source>
        <dbReference type="EMBL" id="QOY34677.1"/>
    </source>
</evidence>
<organism evidence="3 5">
    <name type="scientific">Anaerobacillus isosaccharinicus</name>
    <dbReference type="NCBI Taxonomy" id="1532552"/>
    <lineage>
        <taxon>Bacteria</taxon>
        <taxon>Bacillati</taxon>
        <taxon>Bacillota</taxon>
        <taxon>Bacilli</taxon>
        <taxon>Bacillales</taxon>
        <taxon>Bacillaceae</taxon>
        <taxon>Anaerobacillus</taxon>
    </lineage>
</organism>
<name>A0A1S2LGL1_9BACI</name>
<dbReference type="RefSeq" id="WP_071318112.1">
    <property type="nucleotide sequence ID" value="NZ_CP063356.2"/>
</dbReference>
<dbReference type="KEGG" id="aia:AWH56_018385"/>
<feature type="domain" description="VanZ-like" evidence="2">
    <location>
        <begin position="57"/>
        <end position="171"/>
    </location>
</feature>
<dbReference type="Pfam" id="PF04892">
    <property type="entry name" value="VanZ"/>
    <property type="match status" value="1"/>
</dbReference>
<protein>
    <submittedName>
        <fullName evidence="4">VanZ family protein</fullName>
    </submittedName>
</protein>
<dbReference type="EMBL" id="LQXD01000144">
    <property type="protein sequence ID" value="OIJ10847.1"/>
    <property type="molecule type" value="Genomic_DNA"/>
</dbReference>
<accession>A0A1S2LGL1</accession>
<keyword evidence="1" id="KW-1133">Transmembrane helix</keyword>
<feature type="transmembrane region" description="Helical" evidence="1">
    <location>
        <begin position="95"/>
        <end position="115"/>
    </location>
</feature>
<reference evidence="4 5" key="2">
    <citation type="journal article" date="2017" name="Genome Announc.">
        <title>Draft Genome Sequences of Four Alkaliphilic Bacteria Belonging to the Anaerobacillus Genus.</title>
        <authorList>
            <person name="Bassil N.M."/>
            <person name="Lloyd J.R."/>
        </authorList>
    </citation>
    <scope>NUCLEOTIDE SEQUENCE [LARGE SCALE GENOMIC DNA]</scope>
    <source>
        <strain evidence="4 5">NB2006</strain>
    </source>
</reference>
<dbReference type="PANTHER" id="PTHR36834">
    <property type="entry name" value="MEMBRANE PROTEIN-RELATED"/>
    <property type="match status" value="1"/>
</dbReference>
<keyword evidence="1" id="KW-0472">Membrane</keyword>
<dbReference type="AlphaFoldDB" id="A0A1S2LGL1"/>
<dbReference type="InterPro" id="IPR006976">
    <property type="entry name" value="VanZ-like"/>
</dbReference>
<reference evidence="4" key="4">
    <citation type="submission" date="2020-10" db="EMBL/GenBank/DDBJ databases">
        <authorList>
            <person name="Bassil N.M."/>
            <person name="Lloyd J.R."/>
        </authorList>
    </citation>
    <scope>NUCLEOTIDE SEQUENCE</scope>
    <source>
        <strain evidence="4">NB2006</strain>
    </source>
</reference>